<protein>
    <submittedName>
        <fullName evidence="2">Uncharacterized protein</fullName>
    </submittedName>
</protein>
<evidence type="ECO:0000256" key="1">
    <source>
        <dbReference type="SAM" id="Phobius"/>
    </source>
</evidence>
<accession>A0ABD2X726</accession>
<dbReference type="Proteomes" id="UP001627154">
    <property type="component" value="Unassembled WGS sequence"/>
</dbReference>
<feature type="transmembrane region" description="Helical" evidence="1">
    <location>
        <begin position="319"/>
        <end position="342"/>
    </location>
</feature>
<keyword evidence="1" id="KW-0812">Transmembrane</keyword>
<dbReference type="AlphaFoldDB" id="A0ABD2X726"/>
<keyword evidence="1" id="KW-0472">Membrane</keyword>
<evidence type="ECO:0000313" key="3">
    <source>
        <dbReference type="Proteomes" id="UP001627154"/>
    </source>
</evidence>
<keyword evidence="1" id="KW-1133">Transmembrane helix</keyword>
<comment type="caution">
    <text evidence="2">The sequence shown here is derived from an EMBL/GenBank/DDBJ whole genome shotgun (WGS) entry which is preliminary data.</text>
</comment>
<reference evidence="2 3" key="1">
    <citation type="journal article" date="2024" name="bioRxiv">
        <title>A reference genome for Trichogramma kaykai: A tiny desert-dwelling parasitoid wasp with competing sex-ratio distorters.</title>
        <authorList>
            <person name="Culotta J."/>
            <person name="Lindsey A.R."/>
        </authorList>
    </citation>
    <scope>NUCLEOTIDE SEQUENCE [LARGE SCALE GENOMIC DNA]</scope>
    <source>
        <strain evidence="2 3">KSX58</strain>
    </source>
</reference>
<evidence type="ECO:0000313" key="2">
    <source>
        <dbReference type="EMBL" id="KAL3401226.1"/>
    </source>
</evidence>
<sequence length="346" mass="40044">MMCHADECAREGQSERYTRWWRRQQQQRRKSNRDGSKHGSCIHCYVRVQAFLFTPTCKMSSGILDRATNFLRLVWSFACFMGNLWSPFKLEPNYKLKQVCCSLDLLENWERAGLPSRRNEAVGIMRYFAQNELIESKEMGIPDKWYDLDDDFRSWASEQRLRADLTLYDLVAMTAHEALTKTSLTLRHYADMARGRRFDWSSVSPRCARALALNLCEKATRGFYRAWALQSLMAKTDNRLSLVCCELIVDDPSVKNEDLFNMFLAAQPPYEPSQGEKLFGYAINCGVMIFMIMFRAPQSCKSFFINALPSHSRYICMRVLYINIGSTVALIVAFMQLLSSIIGKTF</sequence>
<proteinExistence type="predicted"/>
<name>A0ABD2X726_9HYME</name>
<dbReference type="EMBL" id="JBJJXI010000048">
    <property type="protein sequence ID" value="KAL3401226.1"/>
    <property type="molecule type" value="Genomic_DNA"/>
</dbReference>
<keyword evidence="3" id="KW-1185">Reference proteome</keyword>
<organism evidence="2 3">
    <name type="scientific">Trichogramma kaykai</name>
    <dbReference type="NCBI Taxonomy" id="54128"/>
    <lineage>
        <taxon>Eukaryota</taxon>
        <taxon>Metazoa</taxon>
        <taxon>Ecdysozoa</taxon>
        <taxon>Arthropoda</taxon>
        <taxon>Hexapoda</taxon>
        <taxon>Insecta</taxon>
        <taxon>Pterygota</taxon>
        <taxon>Neoptera</taxon>
        <taxon>Endopterygota</taxon>
        <taxon>Hymenoptera</taxon>
        <taxon>Apocrita</taxon>
        <taxon>Proctotrupomorpha</taxon>
        <taxon>Chalcidoidea</taxon>
        <taxon>Trichogrammatidae</taxon>
        <taxon>Trichogramma</taxon>
    </lineage>
</organism>
<gene>
    <name evidence="2" type="ORF">TKK_005533</name>
</gene>